<feature type="transmembrane region" description="Helical" evidence="9">
    <location>
        <begin position="452"/>
        <end position="475"/>
    </location>
</feature>
<dbReference type="EMBL" id="KX264276">
    <property type="protein sequence ID" value="ANM86566.1"/>
    <property type="molecule type" value="Genomic_DNA"/>
</dbReference>
<evidence type="ECO:0000256" key="7">
    <source>
        <dbReference type="ARBA" id="ARBA00022989"/>
    </source>
</evidence>
<dbReference type="InterPro" id="IPR043926">
    <property type="entry name" value="ABCG_dom"/>
</dbReference>
<reference evidence="11" key="1">
    <citation type="submission" date="2016-05" db="EMBL/GenBank/DDBJ databases">
        <title>Lichen genome sequencing reveals its rich biosynthetic potential.</title>
        <authorList>
            <person name="Bertrand R.L."/>
            <person name="Abdel-Hameed M."/>
            <person name="Sorensen J.L."/>
        </authorList>
    </citation>
    <scope>NUCLEOTIDE SEQUENCE</scope>
</reference>
<dbReference type="Pfam" id="PF01061">
    <property type="entry name" value="ABC2_membrane"/>
    <property type="match status" value="2"/>
</dbReference>
<dbReference type="Gene3D" id="3.40.50.300">
    <property type="entry name" value="P-loop containing nucleotide triphosphate hydrolases"/>
    <property type="match status" value="3"/>
</dbReference>
<dbReference type="GO" id="GO:0016887">
    <property type="term" value="F:ATP hydrolysis activity"/>
    <property type="evidence" value="ECO:0007669"/>
    <property type="project" value="InterPro"/>
</dbReference>
<dbReference type="AlphaFoldDB" id="A0A1Z1C4L0"/>
<keyword evidence="6" id="KW-0067">ATP-binding</keyword>
<sequence length="1263" mass="140991">MEDASSVVSKMVKDFLATRDSEPSGRADVLFDRLSVEGNGKGVQAAPTIRSTAKTFLNTFNPMTYRRKPQESRLLLHEFSGTIGAGEMLLVIGRPGSGCTTFLKALANMRGEYKETTGEVTYGGRSAKEMDQKNTADIAFCDLLCELVGERPHQAPKLVTLLRNLQDSGGERRRVTLAEALATCPRLLCLDNPTSGLDSSTALEFLQMMREFTNLTGCASAMSIYQGSNAIFPLFDKVCVLNSGRQIFYGPITEAKPYFQGLGFECSPTTTTTDFLNSMSADPEALIVHEKTRSRAPRSATEFEKAFRSSVHYSSVLETIGTAKLLPAHGTQGQSAIYPLTLVQQIWLCAMRQFRILMTDYRTWGVEMSLFILAASLFYAVLVPALQSMSEFRNTFEQRQLVLKHKRYQFYRPLAYAFGLVVTDLAWKILAIAYNIPLYFLTNFQRTPGHFFIWFFTVYVEHMCLSMFFRAIAVFSPNMNRAVLPVGILFNCFVLYTGLYVPPPQMQVWLGWIKYCNPLYYAFESVMINEFAALQYACSPNDLAPAGPGYDNIANQVCAVVGSRPGEGAISGASYLQAQYGFKMSHLWRNIGINAALFIAFAICTAVGMELLKLPAGRLATIFYKTEPQDLAFEKAVIPSDVEKGGSSDDTLRPIVQSRSWVAPGQLTALMGMSGAGKTTLLNTLAGRLDIGTLTGDLFLGGKPLPRSFSRQMGYVQQQDIHLPTQTVREALQVTARLRRPMEIPGEEKDAYVESVIDMLEMEDIADALIGVPGAGLNLEQRKRVTIGVELAAKPEILFLDEPSSGLDGQSAYSIIRLLRKLADTGQSILCTIHQPAAELIETFDSLILLVRGGKVAYDGPMGKNCSEPIKYLSTYGRPCGEHENPAEYFLDVIGAGSRSTVTDDWADVWLRSEAREARRPNLENMTSTSPSEQRSLSEYGRTYATPFYVQLSVILERTWLYYWREPDYGISKLLLNVGSSLFNSMTYLQSGPDQRGAYNRVFSGFMSLIVGPPLGLQVEPRFTSLRDVFIHREKESLTYHWTVFVLSAIIIELPYAVITSLVYWLLWYFPVGYFYTPVRAGYSFLMYELFAVFATSLAQLCAATMPNLSSTFTANGFFFMFCNTFAGTLSPQPVTPKGWEWYYKVSPLLYYGEGVTTNVLEGLSLTCTSAEISIFEPPAGLSCGEYAKNFLTSATGFLMNPDNNSGCQYCRYKNGQSYYLQYGYEFANRYRNIGIFIGFIAFNYTFVIVATYLTKIHKWKKH</sequence>
<dbReference type="GO" id="GO:0016020">
    <property type="term" value="C:membrane"/>
    <property type="evidence" value="ECO:0007669"/>
    <property type="project" value="UniProtKB-SubCell"/>
</dbReference>
<dbReference type="InterPro" id="IPR010929">
    <property type="entry name" value="PDR_CDR_ABC"/>
</dbReference>
<dbReference type="InterPro" id="IPR003439">
    <property type="entry name" value="ABC_transporter-like_ATP-bd"/>
</dbReference>
<dbReference type="GO" id="GO:0005524">
    <property type="term" value="F:ATP binding"/>
    <property type="evidence" value="ECO:0007669"/>
    <property type="project" value="UniProtKB-KW"/>
</dbReference>
<proteinExistence type="inferred from homology"/>
<evidence type="ECO:0000256" key="3">
    <source>
        <dbReference type="ARBA" id="ARBA00022448"/>
    </source>
</evidence>
<evidence type="ECO:0000313" key="12">
    <source>
        <dbReference type="EMBL" id="AUW31349.1"/>
    </source>
</evidence>
<dbReference type="InterPro" id="IPR003593">
    <property type="entry name" value="AAA+_ATPase"/>
</dbReference>
<dbReference type="Pfam" id="PF06422">
    <property type="entry name" value="PDR_CDR"/>
    <property type="match status" value="1"/>
</dbReference>
<comment type="similarity">
    <text evidence="2">Belongs to the ABC transporter superfamily. ABCG family. PDR (TC 3.A.1.205) subfamily.</text>
</comment>
<feature type="transmembrane region" description="Helical" evidence="9">
    <location>
        <begin position="482"/>
        <end position="501"/>
    </location>
</feature>
<evidence type="ECO:0000256" key="1">
    <source>
        <dbReference type="ARBA" id="ARBA00004141"/>
    </source>
</evidence>
<reference evidence="12" key="2">
    <citation type="submission" date="2017-12" db="EMBL/GenBank/DDBJ databases">
        <title>Genome Sequencing Reveals a Rich Biosynthetic Potential.</title>
        <authorList>
            <person name="Bertrand R.L."/>
            <person name="Abdel-Hameed M.E."/>
            <person name="Sorensen J.L."/>
        </authorList>
    </citation>
    <scope>NUCLEOTIDE SEQUENCE</scope>
</reference>
<feature type="transmembrane region" description="Helical" evidence="9">
    <location>
        <begin position="1042"/>
        <end position="1065"/>
    </location>
</feature>
<feature type="domain" description="ABC transporter" evidence="10">
    <location>
        <begin position="637"/>
        <end position="878"/>
    </location>
</feature>
<dbReference type="CDD" id="cd03232">
    <property type="entry name" value="ABCG_PDR_domain2"/>
    <property type="match status" value="1"/>
</dbReference>
<accession>A0A1Z1C4L0</accession>
<dbReference type="PROSITE" id="PS50893">
    <property type="entry name" value="ABC_TRANSPORTER_2"/>
    <property type="match status" value="2"/>
</dbReference>
<evidence type="ECO:0000256" key="2">
    <source>
        <dbReference type="ARBA" id="ARBA00006012"/>
    </source>
</evidence>
<dbReference type="Pfam" id="PF00005">
    <property type="entry name" value="ABC_tran"/>
    <property type="match status" value="2"/>
</dbReference>
<dbReference type="InterPro" id="IPR034003">
    <property type="entry name" value="ABCG_PDR_2"/>
</dbReference>
<organism evidence="11">
    <name type="scientific">Cladonia uncialis subsp. uncialis</name>
    <dbReference type="NCBI Taxonomy" id="180999"/>
    <lineage>
        <taxon>Eukaryota</taxon>
        <taxon>Fungi</taxon>
        <taxon>Dikarya</taxon>
        <taxon>Ascomycota</taxon>
        <taxon>Pezizomycotina</taxon>
        <taxon>Lecanoromycetes</taxon>
        <taxon>OSLEUM clade</taxon>
        <taxon>Lecanoromycetidae</taxon>
        <taxon>Lecanorales</taxon>
        <taxon>Lecanorineae</taxon>
        <taxon>Cladoniaceae</taxon>
        <taxon>Cladonia</taxon>
    </lineage>
</organism>
<name>A0A1Z1C4L0_CLAUC</name>
<feature type="domain" description="ABC transporter" evidence="10">
    <location>
        <begin position="57"/>
        <end position="268"/>
    </location>
</feature>
<feature type="transmembrane region" description="Helical" evidence="9">
    <location>
        <begin position="414"/>
        <end position="440"/>
    </location>
</feature>
<evidence type="ECO:0000256" key="4">
    <source>
        <dbReference type="ARBA" id="ARBA00022692"/>
    </source>
</evidence>
<evidence type="ECO:0000259" key="10">
    <source>
        <dbReference type="PROSITE" id="PS50893"/>
    </source>
</evidence>
<dbReference type="PANTHER" id="PTHR19241">
    <property type="entry name" value="ATP-BINDING CASSETTE TRANSPORTER"/>
    <property type="match status" value="1"/>
</dbReference>
<dbReference type="InterPro" id="IPR027417">
    <property type="entry name" value="P-loop_NTPase"/>
</dbReference>
<dbReference type="EMBL" id="MG777507">
    <property type="protein sequence ID" value="AUW31349.1"/>
    <property type="molecule type" value="Genomic_DNA"/>
</dbReference>
<keyword evidence="7 9" id="KW-1133">Transmembrane helix</keyword>
<feature type="transmembrane region" description="Helical" evidence="9">
    <location>
        <begin position="1085"/>
        <end position="1106"/>
    </location>
</feature>
<comment type="subcellular location">
    <subcellularLocation>
        <location evidence="1">Membrane</location>
        <topology evidence="1">Multi-pass membrane protein</topology>
    </subcellularLocation>
</comment>
<protein>
    <submittedName>
        <fullName evidence="11">Putative ABC transporter</fullName>
    </submittedName>
</protein>
<evidence type="ECO:0000256" key="5">
    <source>
        <dbReference type="ARBA" id="ARBA00022741"/>
    </source>
</evidence>
<keyword evidence="5" id="KW-0547">Nucleotide-binding</keyword>
<evidence type="ECO:0000313" key="11">
    <source>
        <dbReference type="EMBL" id="ANM86566.1"/>
    </source>
</evidence>
<dbReference type="SUPFAM" id="SSF52540">
    <property type="entry name" value="P-loop containing nucleoside triphosphate hydrolases"/>
    <property type="match status" value="2"/>
</dbReference>
<evidence type="ECO:0000256" key="8">
    <source>
        <dbReference type="ARBA" id="ARBA00023136"/>
    </source>
</evidence>
<dbReference type="InterPro" id="IPR013525">
    <property type="entry name" value="ABC2_TM"/>
</dbReference>
<feature type="transmembrane region" description="Helical" evidence="9">
    <location>
        <begin position="364"/>
        <end position="386"/>
    </location>
</feature>
<evidence type="ECO:0000256" key="6">
    <source>
        <dbReference type="ARBA" id="ARBA00022840"/>
    </source>
</evidence>
<dbReference type="SMART" id="SM00382">
    <property type="entry name" value="AAA"/>
    <property type="match status" value="2"/>
</dbReference>
<feature type="transmembrane region" description="Helical" evidence="9">
    <location>
        <begin position="591"/>
        <end position="612"/>
    </location>
</feature>
<dbReference type="GO" id="GO:0140359">
    <property type="term" value="F:ABC-type transporter activity"/>
    <property type="evidence" value="ECO:0007669"/>
    <property type="project" value="InterPro"/>
</dbReference>
<keyword evidence="8 9" id="KW-0472">Membrane</keyword>
<keyword evidence="3" id="KW-0813">Transport</keyword>
<keyword evidence="4 9" id="KW-0812">Transmembrane</keyword>
<evidence type="ECO:0000256" key="9">
    <source>
        <dbReference type="SAM" id="Phobius"/>
    </source>
</evidence>
<feature type="transmembrane region" description="Helical" evidence="9">
    <location>
        <begin position="1234"/>
        <end position="1254"/>
    </location>
</feature>
<dbReference type="Pfam" id="PF19055">
    <property type="entry name" value="ABC2_membrane_7"/>
    <property type="match status" value="1"/>
</dbReference>
<dbReference type="FunFam" id="3.40.50.300:FF:000054">
    <property type="entry name" value="ABC multidrug transporter atrF"/>
    <property type="match status" value="1"/>
</dbReference>